<proteinExistence type="predicted"/>
<name>A0A150KFT1_HEYCO</name>
<evidence type="ECO:0000313" key="3">
    <source>
        <dbReference type="Proteomes" id="UP000075304"/>
    </source>
</evidence>
<organism evidence="2 3">
    <name type="scientific">Heyndrickxia coagulans</name>
    <name type="common">Weizmannia coagulans</name>
    <dbReference type="NCBI Taxonomy" id="1398"/>
    <lineage>
        <taxon>Bacteria</taxon>
        <taxon>Bacillati</taxon>
        <taxon>Bacillota</taxon>
        <taxon>Bacilli</taxon>
        <taxon>Bacillales</taxon>
        <taxon>Bacillaceae</taxon>
        <taxon>Heyndrickxia</taxon>
    </lineage>
</organism>
<dbReference type="PATRIC" id="fig|1398.25.peg.2435"/>
<gene>
    <name evidence="2" type="ORF">B4099_3708</name>
</gene>
<evidence type="ECO:0000313" key="2">
    <source>
        <dbReference type="EMBL" id="KYC70471.1"/>
    </source>
</evidence>
<dbReference type="Proteomes" id="UP000075304">
    <property type="component" value="Unassembled WGS sequence"/>
</dbReference>
<sequence>MTLSVTNEDMLRAIDYNNIDFVMHFRHYNGDKGYYYSKNLKYISIRDYHRIVQTNFSNENDIVDLINQLRMSNKLWSWIVGPTSKPYNLCQILEQNHFKKQAELTGMYLDLNNLGTDSATDFQVKKVCVNDDIDDWFDIFIQGFGITAKHSERIKTLRYIYTELINEENQLFHMYLGIYKNKPSVCCSTFAKNGNVGIYDLATIPDMRRKRLASSMINSILNQFRSDGNRFAVATATDSGELLFTKLGFTPVGKFPLYKISQGIVR</sequence>
<dbReference type="InterPro" id="IPR000182">
    <property type="entry name" value="GNAT_dom"/>
</dbReference>
<accession>A0A150KFT1</accession>
<reference evidence="2 3" key="1">
    <citation type="submission" date="2016-01" db="EMBL/GenBank/DDBJ databases">
        <title>Genome Sequences of Twelve Sporeforming Bacillus Species Isolated from Foods.</title>
        <authorList>
            <person name="Berendsen E.M."/>
            <person name="Wells-Bennik M.H."/>
            <person name="Krawcyk A.O."/>
            <person name="De Jong A."/>
            <person name="Holsappel S."/>
            <person name="Eijlander R.T."/>
            <person name="Kuipers O.P."/>
        </authorList>
    </citation>
    <scope>NUCLEOTIDE SEQUENCE [LARGE SCALE GENOMIC DNA]</scope>
    <source>
        <strain evidence="2 3">B4099</strain>
    </source>
</reference>
<protein>
    <recommendedName>
        <fullName evidence="1">N-acetyltransferase domain-containing protein</fullName>
    </recommendedName>
</protein>
<dbReference type="InterPro" id="IPR016181">
    <property type="entry name" value="Acyl_CoA_acyltransferase"/>
</dbReference>
<dbReference type="PROSITE" id="PS51186">
    <property type="entry name" value="GNAT"/>
    <property type="match status" value="1"/>
</dbReference>
<dbReference type="AlphaFoldDB" id="A0A150KFT1"/>
<dbReference type="GO" id="GO:0016747">
    <property type="term" value="F:acyltransferase activity, transferring groups other than amino-acyl groups"/>
    <property type="evidence" value="ECO:0007669"/>
    <property type="project" value="InterPro"/>
</dbReference>
<dbReference type="EMBL" id="LQYI01000038">
    <property type="protein sequence ID" value="KYC70471.1"/>
    <property type="molecule type" value="Genomic_DNA"/>
</dbReference>
<evidence type="ECO:0000259" key="1">
    <source>
        <dbReference type="PROSITE" id="PS51186"/>
    </source>
</evidence>
<dbReference type="Gene3D" id="3.40.630.30">
    <property type="match status" value="1"/>
</dbReference>
<feature type="domain" description="N-acetyltransferase" evidence="1">
    <location>
        <begin position="124"/>
        <end position="266"/>
    </location>
</feature>
<comment type="caution">
    <text evidence="2">The sequence shown here is derived from an EMBL/GenBank/DDBJ whole genome shotgun (WGS) entry which is preliminary data.</text>
</comment>
<dbReference type="RefSeq" id="WP_061574706.1">
    <property type="nucleotide sequence ID" value="NZ_LQYI01000038.1"/>
</dbReference>
<dbReference type="SUPFAM" id="SSF55729">
    <property type="entry name" value="Acyl-CoA N-acyltransferases (Nat)"/>
    <property type="match status" value="1"/>
</dbReference>